<organism evidence="7 8">
    <name type="scientific">Acanthaster planci</name>
    <name type="common">Crown-of-thorns starfish</name>
    <dbReference type="NCBI Taxonomy" id="133434"/>
    <lineage>
        <taxon>Eukaryota</taxon>
        <taxon>Metazoa</taxon>
        <taxon>Echinodermata</taxon>
        <taxon>Eleutherozoa</taxon>
        <taxon>Asterozoa</taxon>
        <taxon>Asteroidea</taxon>
        <taxon>Valvatacea</taxon>
        <taxon>Valvatida</taxon>
        <taxon>Acanthasteridae</taxon>
        <taxon>Acanthaster</taxon>
    </lineage>
</organism>
<proteinExistence type="predicted"/>
<sequence length="538" mass="59061">MGYGIGFEVIMFMDLSRSRSPGMPGVTMDGGKHGRQQRRYVVEEADAFNTTVEEAFWPPWPPGSINSPLVNEQQENSVPDEVESGRRSSFGMSVFNLMNAILGSGILGLSFAMAKSGIALFTLLLVTVAVLADFSIHLLLKMCVLTGVKSYEEVGLFAFNVPGKIMAAGAILLQNIGSMSSYLFIVKDELPKILSSFLHITEDKNLWFLNGTYLVLMVVLIVILPLACLPKIGFLGYTSGLSILCMVFFTVVIVIKWFSFPCPIPGINWTNMTNSEGSQTTATYHLSYSTSSPIGYEMGKDVESTNGSTSLECEPTYFSLTTDTAYALPTMAFSFVCHTAVLPVYCELAKPSKSRMQNVANSSIFISFTLYMISALFGYLTFYGNVSDELLDGYELYNPLDPLILSVRLAVCLAIIFTIPLIHYPARKALLMIFNTWVPLRDASFPWLRHFVSTALLITLVTCIAIYVPDIKQIFGIVGATASTSLVFILPSLFYLRLGTERLNSLQKIACLALLVIGAATLVTSLVSIIYRIVTKAS</sequence>
<feature type="domain" description="Amino acid transporter transmembrane" evidence="6">
    <location>
        <begin position="87"/>
        <end position="528"/>
    </location>
</feature>
<keyword evidence="2 5" id="KW-0812">Transmembrane</keyword>
<feature type="transmembrane region" description="Helical" evidence="5">
    <location>
        <begin position="509"/>
        <end position="534"/>
    </location>
</feature>
<feature type="transmembrane region" description="Helical" evidence="5">
    <location>
        <begin position="326"/>
        <end position="346"/>
    </location>
</feature>
<evidence type="ECO:0000256" key="2">
    <source>
        <dbReference type="ARBA" id="ARBA00022692"/>
    </source>
</evidence>
<name>A0A8B7ZPM5_ACAPL</name>
<reference evidence="8 9" key="1">
    <citation type="submission" date="2025-04" db="UniProtKB">
        <authorList>
            <consortium name="RefSeq"/>
        </authorList>
    </citation>
    <scope>IDENTIFICATION</scope>
</reference>
<feature type="transmembrane region" description="Helical" evidence="5">
    <location>
        <begin position="206"/>
        <end position="227"/>
    </location>
</feature>
<dbReference type="PANTHER" id="PTHR22950:SF702">
    <property type="entry name" value="AMINO ACID TRANSPORTER PROTEIN"/>
    <property type="match status" value="1"/>
</dbReference>
<evidence type="ECO:0000256" key="5">
    <source>
        <dbReference type="SAM" id="Phobius"/>
    </source>
</evidence>
<feature type="transmembrane region" description="Helical" evidence="5">
    <location>
        <begin position="403"/>
        <end position="426"/>
    </location>
</feature>
<dbReference type="Proteomes" id="UP000694845">
    <property type="component" value="Unplaced"/>
</dbReference>
<comment type="subcellular location">
    <subcellularLocation>
        <location evidence="1">Membrane</location>
        <topology evidence="1">Multi-pass membrane protein</topology>
    </subcellularLocation>
</comment>
<dbReference type="GO" id="GO:0015186">
    <property type="term" value="F:L-glutamine transmembrane transporter activity"/>
    <property type="evidence" value="ECO:0007669"/>
    <property type="project" value="TreeGrafter"/>
</dbReference>
<gene>
    <name evidence="8 9" type="primary">LOC110988072</name>
</gene>
<evidence type="ECO:0000259" key="6">
    <source>
        <dbReference type="Pfam" id="PF01490"/>
    </source>
</evidence>
<dbReference type="KEGG" id="aplc:110988072"/>
<feature type="transmembrane region" description="Helical" evidence="5">
    <location>
        <begin position="165"/>
        <end position="186"/>
    </location>
</feature>
<dbReference type="AlphaFoldDB" id="A0A8B7ZPM5"/>
<dbReference type="InterPro" id="IPR013057">
    <property type="entry name" value="AA_transpt_TM"/>
</dbReference>
<accession>A0A8B7ZPM5</accession>
<evidence type="ECO:0000256" key="4">
    <source>
        <dbReference type="ARBA" id="ARBA00023136"/>
    </source>
</evidence>
<evidence type="ECO:0000256" key="1">
    <source>
        <dbReference type="ARBA" id="ARBA00004141"/>
    </source>
</evidence>
<dbReference type="GO" id="GO:0005886">
    <property type="term" value="C:plasma membrane"/>
    <property type="evidence" value="ECO:0007669"/>
    <property type="project" value="TreeGrafter"/>
</dbReference>
<feature type="transmembrane region" description="Helical" evidence="5">
    <location>
        <begin position="474"/>
        <end position="497"/>
    </location>
</feature>
<feature type="transmembrane region" description="Helical" evidence="5">
    <location>
        <begin position="358"/>
        <end position="383"/>
    </location>
</feature>
<evidence type="ECO:0000313" key="9">
    <source>
        <dbReference type="RefSeq" id="XP_022106998.1"/>
    </source>
</evidence>
<keyword evidence="4 5" id="KW-0472">Membrane</keyword>
<dbReference type="RefSeq" id="XP_022106998.1">
    <property type="nucleotide sequence ID" value="XM_022251306.1"/>
</dbReference>
<feature type="transmembrane region" description="Helical" evidence="5">
    <location>
        <begin position="447"/>
        <end position="468"/>
    </location>
</feature>
<feature type="transmembrane region" description="Helical" evidence="5">
    <location>
        <begin position="234"/>
        <end position="258"/>
    </location>
</feature>
<evidence type="ECO:0000256" key="3">
    <source>
        <dbReference type="ARBA" id="ARBA00022989"/>
    </source>
</evidence>
<dbReference type="PANTHER" id="PTHR22950">
    <property type="entry name" value="AMINO ACID TRANSPORTER"/>
    <property type="match status" value="1"/>
</dbReference>
<keyword evidence="7" id="KW-1185">Reference proteome</keyword>
<dbReference type="GeneID" id="110988072"/>
<feature type="transmembrane region" description="Helical" evidence="5">
    <location>
        <begin position="118"/>
        <end position="140"/>
    </location>
</feature>
<dbReference type="Pfam" id="PF01490">
    <property type="entry name" value="Aa_trans"/>
    <property type="match status" value="1"/>
</dbReference>
<feature type="transmembrane region" description="Helical" evidence="5">
    <location>
        <begin position="94"/>
        <end position="112"/>
    </location>
</feature>
<dbReference type="RefSeq" id="XP_022106997.1">
    <property type="nucleotide sequence ID" value="XM_022251305.1"/>
</dbReference>
<protein>
    <submittedName>
        <fullName evidence="8">Probable sodium-coupled neutral amino acid transporter 6 isoform X1</fullName>
    </submittedName>
    <submittedName>
        <fullName evidence="9">Probable sodium-coupled neutral amino acid transporter 6 isoform X2</fullName>
    </submittedName>
</protein>
<keyword evidence="3 5" id="KW-1133">Transmembrane helix</keyword>
<dbReference type="OrthoDB" id="28208at2759"/>
<evidence type="ECO:0000313" key="8">
    <source>
        <dbReference type="RefSeq" id="XP_022106997.1"/>
    </source>
</evidence>
<evidence type="ECO:0000313" key="7">
    <source>
        <dbReference type="Proteomes" id="UP000694845"/>
    </source>
</evidence>